<dbReference type="SUPFAM" id="SSF51161">
    <property type="entry name" value="Trimeric LpxA-like enzymes"/>
    <property type="match status" value="1"/>
</dbReference>
<evidence type="ECO:0000256" key="7">
    <source>
        <dbReference type="ARBA" id="ARBA00023192"/>
    </source>
</evidence>
<dbReference type="EC" id="2.3.1.30" evidence="3"/>
<dbReference type="PANTHER" id="PTHR42811">
    <property type="entry name" value="SERINE ACETYLTRANSFERASE"/>
    <property type="match status" value="1"/>
</dbReference>
<dbReference type="AlphaFoldDB" id="A0A101SQ43"/>
<evidence type="ECO:0000256" key="5">
    <source>
        <dbReference type="ARBA" id="ARBA00022679"/>
    </source>
</evidence>
<accession>A0A101SQ43</accession>
<sequence length="219" mass="22996">MSEKLSLWRTMGEDLDVVVARDPSLSGRLEALGHTGLSAVWAHRVAHRLYRRRLRTAAGVLARVARRRTGVEIHPGAVLGRRVFIDHGASVVIGQTAVVGDDVTIYQQVTLGAVGWWTDNHRPPGARRHPVVGDGVILGANATVLGPVTIGDHSLIGAMATVTEDLPPGARVYAPRCVVRPGPGLRPVPDAGTAPGTVQGAVPADAPDALRILASAGSW</sequence>
<evidence type="ECO:0000313" key="11">
    <source>
        <dbReference type="Proteomes" id="UP000053024"/>
    </source>
</evidence>
<dbReference type="EMBL" id="LMWX01000060">
    <property type="protein sequence ID" value="KUN77867.1"/>
    <property type="molecule type" value="Genomic_DNA"/>
</dbReference>
<name>A0A101SQ43_9ACTN</name>
<dbReference type="OrthoDB" id="9801456at2"/>
<comment type="catalytic activity">
    <reaction evidence="9">
        <text>L-serine + acetyl-CoA = O-acetyl-L-serine + CoA</text>
        <dbReference type="Rhea" id="RHEA:24560"/>
        <dbReference type="ChEBI" id="CHEBI:33384"/>
        <dbReference type="ChEBI" id="CHEBI:57287"/>
        <dbReference type="ChEBI" id="CHEBI:57288"/>
        <dbReference type="ChEBI" id="CHEBI:58340"/>
        <dbReference type="EC" id="2.3.1.30"/>
    </reaction>
</comment>
<dbReference type="CDD" id="cd03354">
    <property type="entry name" value="LbH_SAT"/>
    <property type="match status" value="1"/>
</dbReference>
<dbReference type="NCBIfam" id="NF041874">
    <property type="entry name" value="EPS_EpsC"/>
    <property type="match status" value="1"/>
</dbReference>
<dbReference type="STRING" id="285568.AQJ66_32100"/>
<keyword evidence="6" id="KW-0677">Repeat</keyword>
<keyword evidence="8" id="KW-0012">Acyltransferase</keyword>
<dbReference type="InterPro" id="IPR042122">
    <property type="entry name" value="Ser_AcTrfase_N_sf"/>
</dbReference>
<dbReference type="InterPro" id="IPR018357">
    <property type="entry name" value="Hexapep_transf_CS"/>
</dbReference>
<dbReference type="Gene3D" id="2.160.10.10">
    <property type="entry name" value="Hexapeptide repeat proteins"/>
    <property type="match status" value="1"/>
</dbReference>
<proteinExistence type="inferred from homology"/>
<dbReference type="InterPro" id="IPR053376">
    <property type="entry name" value="Serine_acetyltransferase"/>
</dbReference>
<comment type="pathway">
    <text evidence="1">Amino-acid biosynthesis; L-cysteine biosynthesis; L-cysteine from L-serine: step 1/2.</text>
</comment>
<reference evidence="10 11" key="1">
    <citation type="submission" date="2015-10" db="EMBL/GenBank/DDBJ databases">
        <title>Draft genome sequence of Streptomyces bungoensis DSM 41781, type strain for the species Streptomyces bungoensis.</title>
        <authorList>
            <person name="Ruckert C."/>
            <person name="Winkler A."/>
            <person name="Kalinowski J."/>
            <person name="Kampfer P."/>
            <person name="Glaeser S."/>
        </authorList>
    </citation>
    <scope>NUCLEOTIDE SEQUENCE [LARGE SCALE GENOMIC DNA]</scope>
    <source>
        <strain evidence="10 11">DSM 41781</strain>
    </source>
</reference>
<evidence type="ECO:0000256" key="2">
    <source>
        <dbReference type="ARBA" id="ARBA00007274"/>
    </source>
</evidence>
<protein>
    <recommendedName>
        <fullName evidence="3">serine O-acetyltransferase</fullName>
        <ecNumber evidence="3">2.3.1.30</ecNumber>
    </recommendedName>
</protein>
<dbReference type="Gene3D" id="1.10.3130.10">
    <property type="entry name" value="serine acetyltransferase, domain 1"/>
    <property type="match status" value="1"/>
</dbReference>
<dbReference type="InterPro" id="IPR011004">
    <property type="entry name" value="Trimer_LpxA-like_sf"/>
</dbReference>
<dbReference type="GO" id="GO:0019344">
    <property type="term" value="P:cysteine biosynthetic process"/>
    <property type="evidence" value="ECO:0007669"/>
    <property type="project" value="UniProtKB-KW"/>
</dbReference>
<gene>
    <name evidence="10" type="ORF">AQJ66_32100</name>
</gene>
<evidence type="ECO:0000256" key="3">
    <source>
        <dbReference type="ARBA" id="ARBA00013266"/>
    </source>
</evidence>
<comment type="similarity">
    <text evidence="2">Belongs to the transferase hexapeptide repeat family.</text>
</comment>
<evidence type="ECO:0000256" key="1">
    <source>
        <dbReference type="ARBA" id="ARBA00004876"/>
    </source>
</evidence>
<dbReference type="InterPro" id="IPR045304">
    <property type="entry name" value="LbH_SAT"/>
</dbReference>
<evidence type="ECO:0000256" key="6">
    <source>
        <dbReference type="ARBA" id="ARBA00022737"/>
    </source>
</evidence>
<dbReference type="GO" id="GO:0009001">
    <property type="term" value="F:serine O-acetyltransferase activity"/>
    <property type="evidence" value="ECO:0007669"/>
    <property type="project" value="UniProtKB-EC"/>
</dbReference>
<dbReference type="InterPro" id="IPR001451">
    <property type="entry name" value="Hexapep"/>
</dbReference>
<dbReference type="Proteomes" id="UP000053024">
    <property type="component" value="Unassembled WGS sequence"/>
</dbReference>
<evidence type="ECO:0000256" key="8">
    <source>
        <dbReference type="ARBA" id="ARBA00023315"/>
    </source>
</evidence>
<evidence type="ECO:0000256" key="4">
    <source>
        <dbReference type="ARBA" id="ARBA00022605"/>
    </source>
</evidence>
<organism evidence="10 11">
    <name type="scientific">Streptomyces bungoensis</name>
    <dbReference type="NCBI Taxonomy" id="285568"/>
    <lineage>
        <taxon>Bacteria</taxon>
        <taxon>Bacillati</taxon>
        <taxon>Actinomycetota</taxon>
        <taxon>Actinomycetes</taxon>
        <taxon>Kitasatosporales</taxon>
        <taxon>Streptomycetaceae</taxon>
        <taxon>Streptomyces</taxon>
    </lineage>
</organism>
<dbReference type="Pfam" id="PF00132">
    <property type="entry name" value="Hexapep"/>
    <property type="match status" value="1"/>
</dbReference>
<evidence type="ECO:0000256" key="9">
    <source>
        <dbReference type="ARBA" id="ARBA00049486"/>
    </source>
</evidence>
<keyword evidence="7" id="KW-0198">Cysteine biosynthesis</keyword>
<keyword evidence="11" id="KW-1185">Reference proteome</keyword>
<dbReference type="RefSeq" id="WP_061928979.1">
    <property type="nucleotide sequence ID" value="NZ_JBEYBH010000024.1"/>
</dbReference>
<keyword evidence="4" id="KW-0028">Amino-acid biosynthesis</keyword>
<comment type="caution">
    <text evidence="10">The sequence shown here is derived from an EMBL/GenBank/DDBJ whole genome shotgun (WGS) entry which is preliminary data.</text>
</comment>
<keyword evidence="5 10" id="KW-0808">Transferase</keyword>
<dbReference type="PROSITE" id="PS00101">
    <property type="entry name" value="HEXAPEP_TRANSFERASES"/>
    <property type="match status" value="1"/>
</dbReference>
<evidence type="ECO:0000313" key="10">
    <source>
        <dbReference type="EMBL" id="KUN77867.1"/>
    </source>
</evidence>